<dbReference type="PANTHER" id="PTHR47032">
    <property type="entry name" value="UDP-D-XYLOSE:L-FUCOSE ALPHA-1,3-D-XYLOSYLTRANSFERASE-RELATED"/>
    <property type="match status" value="1"/>
</dbReference>
<dbReference type="GO" id="GO:0016757">
    <property type="term" value="F:glycosyltransferase activity"/>
    <property type="evidence" value="ECO:0007669"/>
    <property type="project" value="TreeGrafter"/>
</dbReference>
<dbReference type="Proteomes" id="UP000231293">
    <property type="component" value="Unassembled WGS sequence"/>
</dbReference>
<reference evidence="2 3" key="1">
    <citation type="journal article" date="2017" name="MBio">
        <title>Type VI secretion-mediated competition in the bee gut microbiome.</title>
        <authorList>
            <person name="Steele M.I."/>
            <person name="Kwong W.K."/>
            <person name="Powell J.E."/>
            <person name="Whiteley M."/>
            <person name="Moran N.A."/>
        </authorList>
    </citation>
    <scope>NUCLEOTIDE SEQUENCE [LARGE SCALE GENOMIC DNA]</scope>
    <source>
        <strain evidence="2 3">App2-2</strain>
    </source>
</reference>
<name>A0A2N9WSB2_9NEIS</name>
<dbReference type="SUPFAM" id="SSF53448">
    <property type="entry name" value="Nucleotide-diphospho-sugar transferases"/>
    <property type="match status" value="1"/>
</dbReference>
<dbReference type="PANTHER" id="PTHR47032:SF1">
    <property type="entry name" value="UDP-D-XYLOSE:L-FUCOSE ALPHA-1,3-D-XYLOSYLTRANSFERASE-RELATED"/>
    <property type="match status" value="1"/>
</dbReference>
<gene>
    <name evidence="2" type="ORF">BGI32_09090</name>
</gene>
<evidence type="ECO:0000313" key="3">
    <source>
        <dbReference type="Proteomes" id="UP000231293"/>
    </source>
</evidence>
<feature type="domain" description="Nucleotide-diphospho-sugar transferase" evidence="1">
    <location>
        <begin position="57"/>
        <end position="171"/>
    </location>
</feature>
<dbReference type="InterPro" id="IPR052636">
    <property type="entry name" value="UDP-D-xylose:L-fucose_XylT"/>
</dbReference>
<proteinExistence type="predicted"/>
<dbReference type="InterPro" id="IPR005069">
    <property type="entry name" value="Nucl-diP-sugar_transferase"/>
</dbReference>
<evidence type="ECO:0000259" key="1">
    <source>
        <dbReference type="Pfam" id="PF03407"/>
    </source>
</evidence>
<evidence type="ECO:0000313" key="2">
    <source>
        <dbReference type="EMBL" id="PIT13618.1"/>
    </source>
</evidence>
<sequence>MEATPESQVTVVAYHTNDELYSNEAKRLYASALRLNIPVRITVIESQGNWIKNTSFKSDFLQKIRHELRGPILYVDVDAVFHRSPLEYLSALDCDIAFCRDLQDGHLMSGTLFLQDTTLAIELMDEWSKQCKLRPDVWDQKVLQDIIDNNINQQKYHIQELPISFCWIFDRESNLKQSVEYIYIEHLQASRSAGNELKTKWFNIRKKKVQRRIDRISEVENVLFP</sequence>
<organism evidence="2 3">
    <name type="scientific">Snodgrassella alvi</name>
    <dbReference type="NCBI Taxonomy" id="1196083"/>
    <lineage>
        <taxon>Bacteria</taxon>
        <taxon>Pseudomonadati</taxon>
        <taxon>Pseudomonadota</taxon>
        <taxon>Betaproteobacteria</taxon>
        <taxon>Neisseriales</taxon>
        <taxon>Neisseriaceae</taxon>
        <taxon>Snodgrassella</taxon>
    </lineage>
</organism>
<dbReference type="EMBL" id="MDVB01000098">
    <property type="protein sequence ID" value="PIT13618.1"/>
    <property type="molecule type" value="Genomic_DNA"/>
</dbReference>
<comment type="caution">
    <text evidence="2">The sequence shown here is derived from an EMBL/GenBank/DDBJ whole genome shotgun (WGS) entry which is preliminary data.</text>
</comment>
<protein>
    <recommendedName>
        <fullName evidence="1">Nucleotide-diphospho-sugar transferase domain-containing protein</fullName>
    </recommendedName>
</protein>
<dbReference type="AlphaFoldDB" id="A0A2N9WSB2"/>
<dbReference type="Pfam" id="PF03407">
    <property type="entry name" value="Nucleotid_trans"/>
    <property type="match status" value="1"/>
</dbReference>
<dbReference type="InterPro" id="IPR029044">
    <property type="entry name" value="Nucleotide-diphossugar_trans"/>
</dbReference>
<accession>A0A2N9WSB2</accession>